<dbReference type="EMBL" id="AWUE01003945">
    <property type="protein sequence ID" value="OMP13552.1"/>
    <property type="molecule type" value="Genomic_DNA"/>
</dbReference>
<organism evidence="1 2">
    <name type="scientific">Corchorus olitorius</name>
    <dbReference type="NCBI Taxonomy" id="93759"/>
    <lineage>
        <taxon>Eukaryota</taxon>
        <taxon>Viridiplantae</taxon>
        <taxon>Streptophyta</taxon>
        <taxon>Embryophyta</taxon>
        <taxon>Tracheophyta</taxon>
        <taxon>Spermatophyta</taxon>
        <taxon>Magnoliopsida</taxon>
        <taxon>eudicotyledons</taxon>
        <taxon>Gunneridae</taxon>
        <taxon>Pentapetalae</taxon>
        <taxon>rosids</taxon>
        <taxon>malvids</taxon>
        <taxon>Malvales</taxon>
        <taxon>Malvaceae</taxon>
        <taxon>Grewioideae</taxon>
        <taxon>Apeibeae</taxon>
        <taxon>Corchorus</taxon>
    </lineage>
</organism>
<reference evidence="2" key="1">
    <citation type="submission" date="2013-09" db="EMBL/GenBank/DDBJ databases">
        <title>Corchorus olitorius genome sequencing.</title>
        <authorList>
            <person name="Alam M."/>
            <person name="Haque M.S."/>
            <person name="Islam M.S."/>
            <person name="Emdad E.M."/>
            <person name="Islam M.M."/>
            <person name="Ahmed B."/>
            <person name="Halim A."/>
            <person name="Hossen Q.M.M."/>
            <person name="Hossain M.Z."/>
            <person name="Ahmed R."/>
            <person name="Khan M.M."/>
            <person name="Islam R."/>
            <person name="Rashid M.M."/>
            <person name="Khan S.A."/>
            <person name="Rahman M.S."/>
            <person name="Alam M."/>
            <person name="Yahiya A.S."/>
            <person name="Khan M.S."/>
            <person name="Azam M.S."/>
            <person name="Haque T."/>
            <person name="Lashkar M.Z.H."/>
            <person name="Akhand A.I."/>
            <person name="Morshed G."/>
            <person name="Roy S."/>
            <person name="Uddin K.S."/>
            <person name="Rabeya T."/>
            <person name="Hossain A.S."/>
            <person name="Chowdhury A."/>
            <person name="Snigdha A.R."/>
            <person name="Mortoza M.S."/>
            <person name="Matin S.A."/>
            <person name="Hoque S.M.E."/>
            <person name="Islam M.K."/>
            <person name="Roy D.K."/>
            <person name="Haider R."/>
            <person name="Moosa M.M."/>
            <person name="Elias S.M."/>
            <person name="Hasan A.M."/>
            <person name="Jahan S."/>
            <person name="Shafiuddin M."/>
            <person name="Mahmood N."/>
            <person name="Shommy N.S."/>
        </authorList>
    </citation>
    <scope>NUCLEOTIDE SEQUENCE [LARGE SCALE GENOMIC DNA]</scope>
    <source>
        <strain evidence="2">cv. O-4</strain>
    </source>
</reference>
<evidence type="ECO:0000313" key="2">
    <source>
        <dbReference type="Proteomes" id="UP000187203"/>
    </source>
</evidence>
<feature type="non-terminal residue" evidence="1">
    <location>
        <position position="283"/>
    </location>
</feature>
<protein>
    <submittedName>
        <fullName evidence="1">Uncharacterized protein</fullName>
    </submittedName>
</protein>
<feature type="non-terminal residue" evidence="1">
    <location>
        <position position="1"/>
    </location>
</feature>
<sequence length="283" mass="30954">LAARGVGHVDDGALNFIVAHIIRRRAAACGHATLAGQRHLRQAIQALRQARAPAGRIAKLGRASHACCVASRADFLIELLAGLVDAGCVGIFQFELRNGLDAIVDGLFRHAGAARAFLGAQANVIGQQDDDEDGNGKGGDHRDDQLLGGLDQRLVFVVLRVAHAQLSGWWNRSWSPRSAAGKVTSIAGRAWGPHWIAMRAGRPWRLSRRVGPDRPVPVFCWQITRDYIRNAWAFDTRDSPRRRFSTCVKNPTKRCSSTPRTGPFTGARWTLAPKCAILRGFSF</sequence>
<dbReference type="AlphaFoldDB" id="A0A1R3L2I5"/>
<keyword evidence="2" id="KW-1185">Reference proteome</keyword>
<gene>
    <name evidence="1" type="ORF">COLO4_01437</name>
</gene>
<proteinExistence type="predicted"/>
<accession>A0A1R3L2I5</accession>
<dbReference type="Proteomes" id="UP000187203">
    <property type="component" value="Unassembled WGS sequence"/>
</dbReference>
<name>A0A1R3L2I5_9ROSI</name>
<comment type="caution">
    <text evidence="1">The sequence shown here is derived from an EMBL/GenBank/DDBJ whole genome shotgun (WGS) entry which is preliminary data.</text>
</comment>
<evidence type="ECO:0000313" key="1">
    <source>
        <dbReference type="EMBL" id="OMP13552.1"/>
    </source>
</evidence>